<dbReference type="Pfam" id="PF02852">
    <property type="entry name" value="Pyr_redox_dim"/>
    <property type="match status" value="1"/>
</dbReference>
<evidence type="ECO:0000256" key="1">
    <source>
        <dbReference type="ARBA" id="ARBA00001974"/>
    </source>
</evidence>
<dbReference type="InterPro" id="IPR016156">
    <property type="entry name" value="FAD/NAD-linked_Rdtase_dimer_sf"/>
</dbReference>
<evidence type="ECO:0000256" key="4">
    <source>
        <dbReference type="ARBA" id="ARBA00022827"/>
    </source>
</evidence>
<dbReference type="Pfam" id="PF07992">
    <property type="entry name" value="Pyr_redox_2"/>
    <property type="match status" value="1"/>
</dbReference>
<evidence type="ECO:0000313" key="13">
    <source>
        <dbReference type="Proteomes" id="UP001225316"/>
    </source>
</evidence>
<dbReference type="PRINTS" id="PR00411">
    <property type="entry name" value="PNDRDTASEI"/>
</dbReference>
<dbReference type="GO" id="GO:0016491">
    <property type="term" value="F:oxidoreductase activity"/>
    <property type="evidence" value="ECO:0007669"/>
    <property type="project" value="UniProtKB-KW"/>
</dbReference>
<keyword evidence="7" id="KW-1015">Disulfide bond</keyword>
<dbReference type="SUPFAM" id="SSF51905">
    <property type="entry name" value="FAD/NAD(P)-binding domain"/>
    <property type="match status" value="1"/>
</dbReference>
<dbReference type="EC" id="1.-.-.-" evidence="12"/>
<keyword evidence="8 9" id="KW-0676">Redox-active center</keyword>
<dbReference type="PIRSF" id="PIRSF000350">
    <property type="entry name" value="Mercury_reductase_MerA"/>
    <property type="match status" value="1"/>
</dbReference>
<dbReference type="InterPro" id="IPR001100">
    <property type="entry name" value="Pyr_nuc-diS_OxRdtase"/>
</dbReference>
<accession>A0ABU1AWV6</accession>
<dbReference type="SUPFAM" id="SSF55424">
    <property type="entry name" value="FAD/NAD-linked reductases, dimerisation (C-terminal) domain"/>
    <property type="match status" value="1"/>
</dbReference>
<evidence type="ECO:0000256" key="5">
    <source>
        <dbReference type="ARBA" id="ARBA00022857"/>
    </source>
</evidence>
<evidence type="ECO:0000256" key="3">
    <source>
        <dbReference type="ARBA" id="ARBA00022630"/>
    </source>
</evidence>
<evidence type="ECO:0000256" key="6">
    <source>
        <dbReference type="ARBA" id="ARBA00023002"/>
    </source>
</evidence>
<evidence type="ECO:0000259" key="10">
    <source>
        <dbReference type="Pfam" id="PF02852"/>
    </source>
</evidence>
<evidence type="ECO:0000259" key="11">
    <source>
        <dbReference type="Pfam" id="PF07992"/>
    </source>
</evidence>
<dbReference type="Gene3D" id="3.30.390.30">
    <property type="match status" value="1"/>
</dbReference>
<dbReference type="InterPro" id="IPR004099">
    <property type="entry name" value="Pyr_nucl-diS_OxRdtase_dimer"/>
</dbReference>
<dbReference type="PANTHER" id="PTHR43014">
    <property type="entry name" value="MERCURIC REDUCTASE"/>
    <property type="match status" value="1"/>
</dbReference>
<reference evidence="12 13" key="1">
    <citation type="submission" date="2023-04" db="EMBL/GenBank/DDBJ databases">
        <title>A novel bacteria isolated from coastal sediment.</title>
        <authorList>
            <person name="Liu X.-J."/>
            <person name="Du Z.-J."/>
        </authorList>
    </citation>
    <scope>NUCLEOTIDE SEQUENCE [LARGE SCALE GENOMIC DNA]</scope>
    <source>
        <strain evidence="12 13">SDUM461003</strain>
    </source>
</reference>
<gene>
    <name evidence="12" type="ORF">QEH52_13990</name>
</gene>
<dbReference type="EMBL" id="JARXHW010000035">
    <property type="protein sequence ID" value="MDQ8208632.1"/>
    <property type="molecule type" value="Genomic_DNA"/>
</dbReference>
<comment type="cofactor">
    <cofactor evidence="1">
        <name>FAD</name>
        <dbReference type="ChEBI" id="CHEBI:57692"/>
    </cofactor>
</comment>
<evidence type="ECO:0000256" key="9">
    <source>
        <dbReference type="RuleBase" id="RU003691"/>
    </source>
</evidence>
<keyword evidence="5" id="KW-0521">NADP</keyword>
<comment type="similarity">
    <text evidence="2 9">Belongs to the class-I pyridine nucleotide-disulfide oxidoreductase family.</text>
</comment>
<evidence type="ECO:0000313" key="12">
    <source>
        <dbReference type="EMBL" id="MDQ8208632.1"/>
    </source>
</evidence>
<feature type="domain" description="FAD/NAD(P)-binding" evidence="11">
    <location>
        <begin position="6"/>
        <end position="324"/>
    </location>
</feature>
<protein>
    <submittedName>
        <fullName evidence="12">NAD(P)/FAD-dependent oxidoreductase</fullName>
        <ecNumber evidence="12">1.-.-.-</ecNumber>
    </submittedName>
</protein>
<evidence type="ECO:0000256" key="8">
    <source>
        <dbReference type="ARBA" id="ARBA00023284"/>
    </source>
</evidence>
<dbReference type="InterPro" id="IPR036188">
    <property type="entry name" value="FAD/NAD-bd_sf"/>
</dbReference>
<comment type="caution">
    <text evidence="12">The sequence shown here is derived from an EMBL/GenBank/DDBJ whole genome shotgun (WGS) entry which is preliminary data.</text>
</comment>
<evidence type="ECO:0000256" key="7">
    <source>
        <dbReference type="ARBA" id="ARBA00023157"/>
    </source>
</evidence>
<name>A0ABU1AWV6_9BACT</name>
<sequence length="465" mass="50676">MSQTHFDYIVIGGGSGGYAAARTARESCEHVAIIDNAETLGGLCILRGCMPSKTLIYSAEVLHLAHKAEQFGLKIPTAAADMAALHQRKLDTIQEFAEYRQEQLESERFTLFRSRAKFINSRTIRLSDGTELTADHFMIATGSVVSEPPIPGLSDVPYWTSDEVLELDFLPEKVIVLGGGIVACELAQFLRRIGSEVIQIQRSPHILKEMSPEAASVIESAFRDEGIQLYTDTALSSVQQQNGSFTVEFEHQGQAVVVTAPHLLNALGRRPATKGLGLTEAGISTLHSGHINCNAMQQTSNSRVYACGDVAGPHEIVHVAIMQGEVAAKHATGRPAERVDYDNLCAVVFTDPQIGSVGLSENQLKERGIEYISADYPFDDHGKSILMEAKYGYVKVLADKKTGVVLGAECVSKDGGELIHAMAVAVTLKATVQDLLKVHWYHPTLSEIWSYPLEDIADEMAELQE</sequence>
<keyword evidence="3 9" id="KW-0285">Flavoprotein</keyword>
<keyword evidence="13" id="KW-1185">Reference proteome</keyword>
<dbReference type="RefSeq" id="WP_308951261.1">
    <property type="nucleotide sequence ID" value="NZ_JARXHW010000035.1"/>
</dbReference>
<dbReference type="Proteomes" id="UP001225316">
    <property type="component" value="Unassembled WGS sequence"/>
</dbReference>
<proteinExistence type="inferred from homology"/>
<dbReference type="InterPro" id="IPR012999">
    <property type="entry name" value="Pyr_OxRdtase_I_AS"/>
</dbReference>
<dbReference type="Gene3D" id="3.50.50.60">
    <property type="entry name" value="FAD/NAD(P)-binding domain"/>
    <property type="match status" value="2"/>
</dbReference>
<keyword evidence="4 9" id="KW-0274">FAD</keyword>
<feature type="domain" description="Pyridine nucleotide-disulphide oxidoreductase dimerisation" evidence="10">
    <location>
        <begin position="346"/>
        <end position="449"/>
    </location>
</feature>
<dbReference type="PRINTS" id="PR00368">
    <property type="entry name" value="FADPNR"/>
</dbReference>
<dbReference type="PROSITE" id="PS00076">
    <property type="entry name" value="PYRIDINE_REDOX_1"/>
    <property type="match status" value="1"/>
</dbReference>
<organism evidence="12 13">
    <name type="scientific">Thalassobacterium maritimum</name>
    <dbReference type="NCBI Taxonomy" id="3041265"/>
    <lineage>
        <taxon>Bacteria</taxon>
        <taxon>Pseudomonadati</taxon>
        <taxon>Verrucomicrobiota</taxon>
        <taxon>Opitutia</taxon>
        <taxon>Puniceicoccales</taxon>
        <taxon>Coraliomargaritaceae</taxon>
        <taxon>Thalassobacterium</taxon>
    </lineage>
</organism>
<evidence type="ECO:0000256" key="2">
    <source>
        <dbReference type="ARBA" id="ARBA00007532"/>
    </source>
</evidence>
<dbReference type="InterPro" id="IPR023753">
    <property type="entry name" value="FAD/NAD-binding_dom"/>
</dbReference>
<keyword evidence="6 9" id="KW-0560">Oxidoreductase</keyword>